<sequence>MQQPKFSQAASFTIPNASGGTHRNMVPYKDNDDIRTLVRRAAVLPLLLPDTVKYVWFHALEDIYDTDINIPTLPLTSYVTSYWIVGNRD</sequence>
<proteinExistence type="predicted"/>
<protein>
    <submittedName>
        <fullName evidence="2">Uncharacterized protein</fullName>
    </submittedName>
</protein>
<reference evidence="2 3" key="1">
    <citation type="submission" date="2022-12" db="EMBL/GenBank/DDBJ databases">
        <title>Chromosome-level genome of Tegillarca granosa.</title>
        <authorList>
            <person name="Kim J."/>
        </authorList>
    </citation>
    <scope>NUCLEOTIDE SEQUENCE [LARGE SCALE GENOMIC DNA]</scope>
    <source>
        <strain evidence="2">Teg-2019</strain>
        <tissue evidence="2">Adductor muscle</tissue>
    </source>
</reference>
<keyword evidence="3" id="KW-1185">Reference proteome</keyword>
<dbReference type="Proteomes" id="UP001217089">
    <property type="component" value="Unassembled WGS sequence"/>
</dbReference>
<accession>A0ABQ9FMV2</accession>
<evidence type="ECO:0000256" key="1">
    <source>
        <dbReference type="SAM" id="MobiDB-lite"/>
    </source>
</evidence>
<name>A0ABQ9FMV2_TEGGR</name>
<feature type="non-terminal residue" evidence="2">
    <location>
        <position position="89"/>
    </location>
</feature>
<organism evidence="2 3">
    <name type="scientific">Tegillarca granosa</name>
    <name type="common">Malaysian cockle</name>
    <name type="synonym">Anadara granosa</name>
    <dbReference type="NCBI Taxonomy" id="220873"/>
    <lineage>
        <taxon>Eukaryota</taxon>
        <taxon>Metazoa</taxon>
        <taxon>Spiralia</taxon>
        <taxon>Lophotrochozoa</taxon>
        <taxon>Mollusca</taxon>
        <taxon>Bivalvia</taxon>
        <taxon>Autobranchia</taxon>
        <taxon>Pteriomorphia</taxon>
        <taxon>Arcoida</taxon>
        <taxon>Arcoidea</taxon>
        <taxon>Arcidae</taxon>
        <taxon>Tegillarca</taxon>
    </lineage>
</organism>
<feature type="region of interest" description="Disordered" evidence="1">
    <location>
        <begin position="1"/>
        <end position="27"/>
    </location>
</feature>
<dbReference type="EMBL" id="JARBDR010000246">
    <property type="protein sequence ID" value="KAJ8317262.1"/>
    <property type="molecule type" value="Genomic_DNA"/>
</dbReference>
<feature type="compositionally biased region" description="Polar residues" evidence="1">
    <location>
        <begin position="1"/>
        <end position="21"/>
    </location>
</feature>
<evidence type="ECO:0000313" key="2">
    <source>
        <dbReference type="EMBL" id="KAJ8317262.1"/>
    </source>
</evidence>
<gene>
    <name evidence="2" type="ORF">KUTeg_005166</name>
</gene>
<evidence type="ECO:0000313" key="3">
    <source>
        <dbReference type="Proteomes" id="UP001217089"/>
    </source>
</evidence>
<comment type="caution">
    <text evidence="2">The sequence shown here is derived from an EMBL/GenBank/DDBJ whole genome shotgun (WGS) entry which is preliminary data.</text>
</comment>